<evidence type="ECO:0000256" key="2">
    <source>
        <dbReference type="ARBA" id="ARBA00012438"/>
    </source>
</evidence>
<comment type="catalytic activity">
    <reaction evidence="1">
        <text>ATP + protein L-histidine = ADP + protein N-phospho-L-histidine.</text>
        <dbReference type="EC" id="2.7.13.3"/>
    </reaction>
</comment>
<dbReference type="PRINTS" id="PR00344">
    <property type="entry name" value="BCTRLSENSOR"/>
</dbReference>
<feature type="domain" description="PAS" evidence="10">
    <location>
        <begin position="943"/>
        <end position="1015"/>
    </location>
</feature>
<dbReference type="STRING" id="43989.cce_1519"/>
<dbReference type="SUPFAM" id="SSF55781">
    <property type="entry name" value="GAF domain-like"/>
    <property type="match status" value="1"/>
</dbReference>
<evidence type="ECO:0000259" key="9">
    <source>
        <dbReference type="PROSITE" id="PS50109"/>
    </source>
</evidence>
<dbReference type="InterPro" id="IPR000700">
    <property type="entry name" value="PAS-assoc_C"/>
</dbReference>
<name>B1WXC5_CROS5</name>
<evidence type="ECO:0000256" key="5">
    <source>
        <dbReference type="ARBA" id="ARBA00022777"/>
    </source>
</evidence>
<evidence type="ECO:0000256" key="1">
    <source>
        <dbReference type="ARBA" id="ARBA00000085"/>
    </source>
</evidence>
<dbReference type="CDD" id="cd00130">
    <property type="entry name" value="PAS"/>
    <property type="match status" value="5"/>
</dbReference>
<dbReference type="PROSITE" id="PS50112">
    <property type="entry name" value="PAS"/>
    <property type="match status" value="5"/>
</dbReference>
<dbReference type="eggNOG" id="COG2202">
    <property type="taxonomic scope" value="Bacteria"/>
</dbReference>
<dbReference type="Proteomes" id="UP000001203">
    <property type="component" value="Chromosome circular"/>
</dbReference>
<keyword evidence="3" id="KW-0597">Phosphoprotein</keyword>
<evidence type="ECO:0000256" key="7">
    <source>
        <dbReference type="SAM" id="Coils"/>
    </source>
</evidence>
<keyword evidence="5 12" id="KW-0418">Kinase</keyword>
<feature type="domain" description="PAS" evidence="10">
    <location>
        <begin position="666"/>
        <end position="736"/>
    </location>
</feature>
<dbReference type="SMART" id="SM00086">
    <property type="entry name" value="PAC"/>
    <property type="match status" value="5"/>
</dbReference>
<evidence type="ECO:0000256" key="3">
    <source>
        <dbReference type="ARBA" id="ARBA00022553"/>
    </source>
</evidence>
<evidence type="ECO:0000256" key="6">
    <source>
        <dbReference type="ARBA" id="ARBA00023012"/>
    </source>
</evidence>
<organism evidence="12 13">
    <name type="scientific">Crocosphaera subtropica (strain ATCC 51142 / BH68)</name>
    <name type="common">Cyanothece sp. (strain ATCC 51142)</name>
    <dbReference type="NCBI Taxonomy" id="43989"/>
    <lineage>
        <taxon>Bacteria</taxon>
        <taxon>Bacillati</taxon>
        <taxon>Cyanobacteriota</taxon>
        <taxon>Cyanophyceae</taxon>
        <taxon>Oscillatoriophycideae</taxon>
        <taxon>Chroococcales</taxon>
        <taxon>Aphanothecaceae</taxon>
        <taxon>Crocosphaera</taxon>
        <taxon>Crocosphaera subtropica</taxon>
    </lineage>
</organism>
<evidence type="ECO:0000256" key="4">
    <source>
        <dbReference type="ARBA" id="ARBA00022679"/>
    </source>
</evidence>
<keyword evidence="6" id="KW-0902">Two-component regulatory system</keyword>
<dbReference type="InterPro" id="IPR004358">
    <property type="entry name" value="Sig_transdc_His_kin-like_C"/>
</dbReference>
<dbReference type="SUPFAM" id="SSF55785">
    <property type="entry name" value="PYP-like sensor domain (PAS domain)"/>
    <property type="match status" value="6"/>
</dbReference>
<dbReference type="InterPro" id="IPR013655">
    <property type="entry name" value="PAS_fold_3"/>
</dbReference>
<feature type="domain" description="PAC" evidence="11">
    <location>
        <begin position="413"/>
        <end position="466"/>
    </location>
</feature>
<dbReference type="SMART" id="SM00387">
    <property type="entry name" value="HATPase_c"/>
    <property type="match status" value="1"/>
</dbReference>
<dbReference type="PANTHER" id="PTHR43304">
    <property type="entry name" value="PHYTOCHROME-LIKE PROTEIN CPH1"/>
    <property type="match status" value="1"/>
</dbReference>
<dbReference type="Pfam" id="PF08448">
    <property type="entry name" value="PAS_4"/>
    <property type="match status" value="4"/>
</dbReference>
<feature type="coiled-coil region" evidence="7">
    <location>
        <begin position="775"/>
        <end position="802"/>
    </location>
</feature>
<keyword evidence="4" id="KW-0808">Transferase</keyword>
<dbReference type="InterPro" id="IPR036890">
    <property type="entry name" value="HATPase_C_sf"/>
</dbReference>
<dbReference type="InterPro" id="IPR035965">
    <property type="entry name" value="PAS-like_dom_sf"/>
</dbReference>
<dbReference type="Pfam" id="PF00512">
    <property type="entry name" value="HisKA"/>
    <property type="match status" value="1"/>
</dbReference>
<feature type="domain" description="PAS" evidence="10">
    <location>
        <begin position="792"/>
        <end position="871"/>
    </location>
</feature>
<dbReference type="FunFam" id="3.30.565.10:FF:000006">
    <property type="entry name" value="Sensor histidine kinase WalK"/>
    <property type="match status" value="1"/>
</dbReference>
<feature type="domain" description="Histidine kinase" evidence="9">
    <location>
        <begin position="1087"/>
        <end position="1299"/>
    </location>
</feature>
<dbReference type="InterPro" id="IPR052162">
    <property type="entry name" value="Sensor_kinase/Photoreceptor"/>
</dbReference>
<feature type="domain" description="PAS" evidence="10">
    <location>
        <begin position="336"/>
        <end position="410"/>
    </location>
</feature>
<dbReference type="eggNOG" id="COG2203">
    <property type="taxonomic scope" value="Bacteria"/>
</dbReference>
<dbReference type="PROSITE" id="PS50113">
    <property type="entry name" value="PAC"/>
    <property type="match status" value="5"/>
</dbReference>
<reference evidence="12 13" key="1">
    <citation type="journal article" date="2008" name="Proc. Natl. Acad. Sci. U.S.A.">
        <title>The genome of Cyanothece 51142, a unicellular diazotrophic cyanobacterium important in the marine nitrogen cycle.</title>
        <authorList>
            <person name="Welsh E.A."/>
            <person name="Liberton M."/>
            <person name="Stoeckel J."/>
            <person name="Loh T."/>
            <person name="Elvitigala T."/>
            <person name="Wang C."/>
            <person name="Wollam A."/>
            <person name="Fulton R.S."/>
            <person name="Clifton S.W."/>
            <person name="Jacobs J.M."/>
            <person name="Aurora R."/>
            <person name="Ghosh B.K."/>
            <person name="Sherman L.A."/>
            <person name="Smith R.D."/>
            <person name="Wilson R.K."/>
            <person name="Pakrasi H.B."/>
        </authorList>
    </citation>
    <scope>NUCLEOTIDE SEQUENCE [LARGE SCALE GENOMIC DNA]</scope>
    <source>
        <strain evidence="13">ATCC 51142 / BH68</strain>
    </source>
</reference>
<evidence type="ECO:0000256" key="8">
    <source>
        <dbReference type="SAM" id="Phobius"/>
    </source>
</evidence>
<proteinExistence type="predicted"/>
<feature type="coiled-coil region" evidence="7">
    <location>
        <begin position="908"/>
        <end position="953"/>
    </location>
</feature>
<dbReference type="EC" id="2.7.13.3" evidence="2"/>
<evidence type="ECO:0000313" key="13">
    <source>
        <dbReference type="Proteomes" id="UP000001203"/>
    </source>
</evidence>
<accession>B1WXC5</accession>
<dbReference type="SUPFAM" id="SSF55874">
    <property type="entry name" value="ATPase domain of HSP90 chaperone/DNA topoisomerase II/histidine kinase"/>
    <property type="match status" value="1"/>
</dbReference>
<feature type="domain" description="PAC" evidence="11">
    <location>
        <begin position="872"/>
        <end position="924"/>
    </location>
</feature>
<dbReference type="Gene3D" id="3.30.450.20">
    <property type="entry name" value="PAS domain"/>
    <property type="match status" value="6"/>
</dbReference>
<protein>
    <recommendedName>
        <fullName evidence="2">histidine kinase</fullName>
        <ecNumber evidence="2">2.7.13.3</ecNumber>
    </recommendedName>
</protein>
<keyword evidence="8" id="KW-1133">Transmembrane helix</keyword>
<dbReference type="Gene3D" id="1.10.287.130">
    <property type="match status" value="1"/>
</dbReference>
<dbReference type="InterPro" id="IPR036097">
    <property type="entry name" value="HisK_dim/P_sf"/>
</dbReference>
<keyword evidence="8" id="KW-0812">Transmembrane</keyword>
<dbReference type="OrthoDB" id="9808408at2"/>
<keyword evidence="13" id="KW-1185">Reference proteome</keyword>
<dbReference type="InterPro" id="IPR003661">
    <property type="entry name" value="HisK_dim/P_dom"/>
</dbReference>
<feature type="domain" description="PAC" evidence="11">
    <location>
        <begin position="740"/>
        <end position="791"/>
    </location>
</feature>
<keyword evidence="7" id="KW-0175">Coiled coil</keyword>
<dbReference type="SUPFAM" id="SSF47384">
    <property type="entry name" value="Homodimeric domain of signal transducing histidine kinase"/>
    <property type="match status" value="1"/>
</dbReference>
<dbReference type="InterPro" id="IPR013656">
    <property type="entry name" value="PAS_4"/>
</dbReference>
<dbReference type="HOGENOM" id="CLU_252135_0_0_3"/>
<dbReference type="EMBL" id="CP000806">
    <property type="protein sequence ID" value="ACB50869.1"/>
    <property type="molecule type" value="Genomic_DNA"/>
</dbReference>
<dbReference type="InterPro" id="IPR003018">
    <property type="entry name" value="GAF"/>
</dbReference>
<evidence type="ECO:0000313" key="12">
    <source>
        <dbReference type="EMBL" id="ACB50869.1"/>
    </source>
</evidence>
<dbReference type="KEGG" id="cyt:cce_1519"/>
<sequence>MCIMNEIRLLDFMITWNHLRMKSFFALLKTLSFYLDGYINESSYLIISCLFSLMIILLVLLVIIRRSLALKQLKTELAEEITKRKKREAKFRAIFHQTFELIGLLDLEGRLVEVNLTALNSMGLKVDEIRETLFWENPWWGDSSELQTQIKTAILEAKQGENIRFETTYLDSNGQNNNVDFSLKPVKDEAGDIVFLLFEGRDITTIKKVQKELRENQEELEAIFNVIPDLFFRVKADGTIIDYKSSANSLLYVSPEIFLQKPLTEILPPTVSKKVEKAIADTLKHNTLVSLEYSLQMSTGEEHYEARLVPYKEQQIIAIVRNMTQTKKAELDLKKSKTFLQTIIDYLPVALFVKDARPDKFGQVLLLNKYCEDIVGLNSSQVIGKTGHDLFPPEQANSYEQQDREVFAQGVPKKIPEELIDSYNKGRRTVRTVKVPLYDEDKNPEYLVCITEDITQEKKAEIELKKSNDLLQGITLAQSQFIADAPPNVLFNDLLETLLSLTDSEYSFIAEIGHSHQGEYSLEETHIKVRGKSYLKTHAFMNITWNEATREFYSENAPHAMEFHNLKTLFTAVMTTGKPVIANHPNRDSIGRDLPKGHRFLDAFLGLPFYHNQQLVGIVGVANSQESYNYDLVEYLQPFLTTCANLIKAYRNDASRKQAEQEKEASENKLQALLTYSSDIVSIFDREGQLIYNSPAAEKIHGFSLEEMQDIKTFYLIHPDDRTRVGKTFSYLLHHPQETITVQYRYQTKRNEYVWMETVASNQLHNPNIQGIVANSRDISERKQAEEALRESEQKFRQLAENIHEVFWMIELSKTDPTYHKSLYVSPACKDIWGYNPEDIYKNPTQWIEAIHPEDRQQIKKNLLQKLLQGGFDYHYRIIWPDGTLHWIRDRGFPVKNQSGDLVRVTGLAEDITEQKQREQEIKRLNEQLEQQNQELEERVAQRTAELEMLLNTLPDFVFVVERNTMKLLFCNQVFAQGIGFDSHQQIQGTSIFECFSPEMADYFVQQNQQVFNSGETLHLEEIIALPNGDRYFDTYKVPLQNLQGEIYALLGTSRDMTELVRTKQVLMERTTQLEVTNQELDSFCYSVSHDLRAPLRHIHGFVNALKQRLVDTDAKEDPKVIHYLEVIEKSSEKMGHLIDGLLTLSRVGRRELVFYDVNINAVVETAISMVSSGEDQIKFEIGQLPTVPGDMALLQQVFINLLQNSIKFSRERNPIKIEINCLEDGTIFVADNGVGFDMKYADQLFGAFQRLHSQKDFEGTGIGLSIVQRIIHRHGGQIWAESVVGEGATFYLKLTDILHQNK</sequence>
<dbReference type="InterPro" id="IPR001610">
    <property type="entry name" value="PAC"/>
</dbReference>
<gene>
    <name evidence="12" type="ordered locus">cce_1519</name>
</gene>
<dbReference type="Pfam" id="PF13185">
    <property type="entry name" value="GAF_2"/>
    <property type="match status" value="1"/>
</dbReference>
<dbReference type="InterPro" id="IPR003594">
    <property type="entry name" value="HATPase_dom"/>
</dbReference>
<evidence type="ECO:0000259" key="10">
    <source>
        <dbReference type="PROSITE" id="PS50112"/>
    </source>
</evidence>
<dbReference type="SMART" id="SM00091">
    <property type="entry name" value="PAS"/>
    <property type="match status" value="6"/>
</dbReference>
<evidence type="ECO:0000259" key="11">
    <source>
        <dbReference type="PROSITE" id="PS50113"/>
    </source>
</evidence>
<dbReference type="InterPro" id="IPR000014">
    <property type="entry name" value="PAS"/>
</dbReference>
<dbReference type="Gene3D" id="3.30.565.10">
    <property type="entry name" value="Histidine kinase-like ATPase, C-terminal domain"/>
    <property type="match status" value="1"/>
</dbReference>
<dbReference type="NCBIfam" id="TIGR00229">
    <property type="entry name" value="sensory_box"/>
    <property type="match status" value="4"/>
</dbReference>
<dbReference type="Pfam" id="PF02518">
    <property type="entry name" value="HATPase_c"/>
    <property type="match status" value="1"/>
</dbReference>
<feature type="transmembrane region" description="Helical" evidence="8">
    <location>
        <begin position="45"/>
        <end position="64"/>
    </location>
</feature>
<keyword evidence="8" id="KW-0472">Membrane</keyword>
<dbReference type="CDD" id="cd00082">
    <property type="entry name" value="HisKA"/>
    <property type="match status" value="1"/>
</dbReference>
<dbReference type="PROSITE" id="PS50109">
    <property type="entry name" value="HIS_KIN"/>
    <property type="match status" value="1"/>
</dbReference>
<dbReference type="GO" id="GO:0000155">
    <property type="term" value="F:phosphorelay sensor kinase activity"/>
    <property type="evidence" value="ECO:0007669"/>
    <property type="project" value="InterPro"/>
</dbReference>
<dbReference type="InterPro" id="IPR005467">
    <property type="entry name" value="His_kinase_dom"/>
</dbReference>
<dbReference type="Pfam" id="PF08447">
    <property type="entry name" value="PAS_3"/>
    <property type="match status" value="2"/>
</dbReference>
<feature type="domain" description="PAS" evidence="10">
    <location>
        <begin position="216"/>
        <end position="286"/>
    </location>
</feature>
<feature type="domain" description="PAC" evidence="11">
    <location>
        <begin position="1018"/>
        <end position="1069"/>
    </location>
</feature>
<dbReference type="SMART" id="SM00388">
    <property type="entry name" value="HisKA"/>
    <property type="match status" value="1"/>
</dbReference>
<dbReference type="eggNOG" id="COG4251">
    <property type="taxonomic scope" value="Bacteria"/>
</dbReference>
<dbReference type="PANTHER" id="PTHR43304:SF1">
    <property type="entry name" value="PAC DOMAIN-CONTAINING PROTEIN"/>
    <property type="match status" value="1"/>
</dbReference>
<feature type="domain" description="PAC" evidence="11">
    <location>
        <begin position="163"/>
        <end position="215"/>
    </location>
</feature>